<proteinExistence type="predicted"/>
<dbReference type="AlphaFoldDB" id="A0A6J6G3Y4"/>
<dbReference type="Pfam" id="PF02620">
    <property type="entry name" value="YceD"/>
    <property type="match status" value="1"/>
</dbReference>
<sequence>MKNQPANPFAINVFDVSHRIGEERVVSLHETLTSHWGEGVASVPEGAVVSVEVRLDGLHDGILVAADISATATGECVRCLEPLSIPVQVDFQELFAYSPTEELEFSVHDNYVDCEPLVRDAVVLALPFQPLCDEDCLGLDPETGEKLAEPRDHNSSSIDPRWAALEALASTSDTSAAKPATKKRT</sequence>
<evidence type="ECO:0000313" key="1">
    <source>
        <dbReference type="EMBL" id="CAB4595917.1"/>
    </source>
</evidence>
<reference evidence="1" key="1">
    <citation type="submission" date="2020-05" db="EMBL/GenBank/DDBJ databases">
        <authorList>
            <person name="Chiriac C."/>
            <person name="Salcher M."/>
            <person name="Ghai R."/>
            <person name="Kavagutti S V."/>
        </authorList>
    </citation>
    <scope>NUCLEOTIDE SEQUENCE</scope>
</reference>
<dbReference type="PANTHER" id="PTHR34374:SF1">
    <property type="entry name" value="LARGE RIBOSOMAL RNA SUBUNIT ACCUMULATION PROTEIN YCED HOMOLOG 1, CHLOROPLASTIC"/>
    <property type="match status" value="1"/>
</dbReference>
<name>A0A6J6G3Y4_9ZZZZ</name>
<dbReference type="InterPro" id="IPR003772">
    <property type="entry name" value="YceD"/>
</dbReference>
<protein>
    <submittedName>
        <fullName evidence="1">Unannotated protein</fullName>
    </submittedName>
</protein>
<organism evidence="1">
    <name type="scientific">freshwater metagenome</name>
    <dbReference type="NCBI Taxonomy" id="449393"/>
    <lineage>
        <taxon>unclassified sequences</taxon>
        <taxon>metagenomes</taxon>
        <taxon>ecological metagenomes</taxon>
    </lineage>
</organism>
<dbReference type="EMBL" id="CAEZUE010000097">
    <property type="protein sequence ID" value="CAB4595917.1"/>
    <property type="molecule type" value="Genomic_DNA"/>
</dbReference>
<gene>
    <name evidence="1" type="ORF">UFOPK1788_00787</name>
</gene>
<accession>A0A6J6G3Y4</accession>
<dbReference type="PANTHER" id="PTHR34374">
    <property type="entry name" value="LARGE RIBOSOMAL RNA SUBUNIT ACCUMULATION PROTEIN YCED HOMOLOG 1, CHLOROPLASTIC"/>
    <property type="match status" value="1"/>
</dbReference>